<keyword evidence="1" id="KW-0472">Membrane</keyword>
<organism evidence="2 3">
    <name type="scientific">Clunio marinus</name>
    <dbReference type="NCBI Taxonomy" id="568069"/>
    <lineage>
        <taxon>Eukaryota</taxon>
        <taxon>Metazoa</taxon>
        <taxon>Ecdysozoa</taxon>
        <taxon>Arthropoda</taxon>
        <taxon>Hexapoda</taxon>
        <taxon>Insecta</taxon>
        <taxon>Pterygota</taxon>
        <taxon>Neoptera</taxon>
        <taxon>Endopterygota</taxon>
        <taxon>Diptera</taxon>
        <taxon>Nematocera</taxon>
        <taxon>Chironomoidea</taxon>
        <taxon>Chironomidae</taxon>
        <taxon>Clunio</taxon>
    </lineage>
</organism>
<dbReference type="AlphaFoldDB" id="A0A1J1INW1"/>
<feature type="transmembrane region" description="Helical" evidence="1">
    <location>
        <begin position="21"/>
        <end position="39"/>
    </location>
</feature>
<gene>
    <name evidence="2" type="ORF">CLUMA_CG014620</name>
</gene>
<evidence type="ECO:0000256" key="1">
    <source>
        <dbReference type="SAM" id="Phobius"/>
    </source>
</evidence>
<dbReference type="Proteomes" id="UP000183832">
    <property type="component" value="Unassembled WGS sequence"/>
</dbReference>
<keyword evidence="1" id="KW-0812">Transmembrane</keyword>
<keyword evidence="1" id="KW-1133">Transmembrane helix</keyword>
<proteinExistence type="predicted"/>
<protein>
    <submittedName>
        <fullName evidence="2">CLUMA_CG014620, isoform A</fullName>
    </submittedName>
</protein>
<name>A0A1J1INW1_9DIPT</name>
<dbReference type="EMBL" id="CVRI01000055">
    <property type="protein sequence ID" value="CRL01418.1"/>
    <property type="molecule type" value="Genomic_DNA"/>
</dbReference>
<evidence type="ECO:0000313" key="3">
    <source>
        <dbReference type="Proteomes" id="UP000183832"/>
    </source>
</evidence>
<sequence length="73" mass="8368">MVHGMKFCCRRIHNSNFENNSVQRTCCIVSINVVISFVAPFLDTIHFVILAVSALNILRQILCQRLYNVNLES</sequence>
<keyword evidence="3" id="KW-1185">Reference proteome</keyword>
<reference evidence="2 3" key="1">
    <citation type="submission" date="2015-04" db="EMBL/GenBank/DDBJ databases">
        <authorList>
            <person name="Syromyatnikov M.Y."/>
            <person name="Popov V.N."/>
        </authorList>
    </citation>
    <scope>NUCLEOTIDE SEQUENCE [LARGE SCALE GENOMIC DNA]</scope>
</reference>
<evidence type="ECO:0000313" key="2">
    <source>
        <dbReference type="EMBL" id="CRL01418.1"/>
    </source>
</evidence>
<accession>A0A1J1INW1</accession>